<dbReference type="RefSeq" id="WP_317083664.1">
    <property type="nucleotide sequence ID" value="NZ_CP136594.1"/>
</dbReference>
<dbReference type="InterPro" id="IPR001647">
    <property type="entry name" value="HTH_TetR"/>
</dbReference>
<dbReference type="InterPro" id="IPR036271">
    <property type="entry name" value="Tet_transcr_reg_TetR-rel_C_sf"/>
</dbReference>
<dbReference type="PROSITE" id="PS50977">
    <property type="entry name" value="HTH_TETR_2"/>
    <property type="match status" value="1"/>
</dbReference>
<dbReference type="AlphaFoldDB" id="A0AA97I2X2"/>
<dbReference type="Gene3D" id="1.10.357.10">
    <property type="entry name" value="Tetracycline Repressor, domain 2"/>
    <property type="match status" value="1"/>
</dbReference>
<dbReference type="GO" id="GO:0003677">
    <property type="term" value="F:DNA binding"/>
    <property type="evidence" value="ECO:0007669"/>
    <property type="project" value="UniProtKB-UniRule"/>
</dbReference>
<dbReference type="Pfam" id="PF13305">
    <property type="entry name" value="TetR_C_33"/>
    <property type="match status" value="1"/>
</dbReference>
<dbReference type="KEGG" id="acoa:RB602_05450"/>
<proteinExistence type="predicted"/>
<dbReference type="SUPFAM" id="SSF46689">
    <property type="entry name" value="Homeodomain-like"/>
    <property type="match status" value="1"/>
</dbReference>
<feature type="domain" description="HTH tetR-type" evidence="5">
    <location>
        <begin position="9"/>
        <end position="69"/>
    </location>
</feature>
<evidence type="ECO:0000256" key="4">
    <source>
        <dbReference type="PROSITE-ProRule" id="PRU00335"/>
    </source>
</evidence>
<evidence type="ECO:0000256" key="3">
    <source>
        <dbReference type="ARBA" id="ARBA00023163"/>
    </source>
</evidence>
<keyword evidence="3" id="KW-0804">Transcription</keyword>
<keyword evidence="1" id="KW-0805">Transcription regulation</keyword>
<gene>
    <name evidence="6" type="ORF">RB602_05450</name>
</gene>
<dbReference type="SUPFAM" id="SSF48498">
    <property type="entry name" value="Tetracyclin repressor-like, C-terminal domain"/>
    <property type="match status" value="1"/>
</dbReference>
<evidence type="ECO:0000256" key="2">
    <source>
        <dbReference type="ARBA" id="ARBA00023125"/>
    </source>
</evidence>
<dbReference type="InterPro" id="IPR025996">
    <property type="entry name" value="MT1864/Rv1816-like_C"/>
</dbReference>
<evidence type="ECO:0000313" key="7">
    <source>
        <dbReference type="Proteomes" id="UP001302429"/>
    </source>
</evidence>
<keyword evidence="7" id="KW-1185">Reference proteome</keyword>
<reference evidence="6 7" key="1">
    <citation type="submission" date="2023-10" db="EMBL/GenBank/DDBJ databases">
        <title>Complete genome sequence of a Sphingomonadaceae bacterium.</title>
        <authorList>
            <person name="Yan C."/>
        </authorList>
    </citation>
    <scope>NUCLEOTIDE SEQUENCE [LARGE SCALE GENOMIC DNA]</scope>
    <source>
        <strain evidence="6 7">SCSIO 66989</strain>
    </source>
</reference>
<evidence type="ECO:0000256" key="1">
    <source>
        <dbReference type="ARBA" id="ARBA00023015"/>
    </source>
</evidence>
<evidence type="ECO:0000259" key="5">
    <source>
        <dbReference type="PROSITE" id="PS50977"/>
    </source>
</evidence>
<name>A0AA97I2X2_9SPHN</name>
<protein>
    <submittedName>
        <fullName evidence="6">TetR-like C-terminal domain-containing protein</fullName>
    </submittedName>
</protein>
<feature type="DNA-binding region" description="H-T-H motif" evidence="4">
    <location>
        <begin position="32"/>
        <end position="51"/>
    </location>
</feature>
<dbReference type="EMBL" id="CP136594">
    <property type="protein sequence ID" value="WOE76160.1"/>
    <property type="molecule type" value="Genomic_DNA"/>
</dbReference>
<accession>A0AA97I2X2</accession>
<keyword evidence="2 4" id="KW-0238">DNA-binding</keyword>
<evidence type="ECO:0000313" key="6">
    <source>
        <dbReference type="EMBL" id="WOE76160.1"/>
    </source>
</evidence>
<dbReference type="Proteomes" id="UP001302429">
    <property type="component" value="Chromosome"/>
</dbReference>
<organism evidence="6 7">
    <name type="scientific">Alterisphingorhabdus coralli</name>
    <dbReference type="NCBI Taxonomy" id="3071408"/>
    <lineage>
        <taxon>Bacteria</taxon>
        <taxon>Pseudomonadati</taxon>
        <taxon>Pseudomonadota</taxon>
        <taxon>Alphaproteobacteria</taxon>
        <taxon>Sphingomonadales</taxon>
        <taxon>Sphingomonadaceae</taxon>
        <taxon>Alterisphingorhabdus (ex Yan et al. 2024)</taxon>
    </lineage>
</organism>
<sequence length="195" mass="21124">MVEKTYHHGDLRQALLEAAEEELQADPNCALSIRGLAGKIGVSATAPHAHFKTKTDLLAAVAADGFSKLQQSLYAGEDAAPSDLTILAERYLQFCVENVGLYRLMFNTGVQLESDAKLYTASRAAYDVLRAAIRMTYVEDSADQSDKRTLAAWALVHGLGSLLADDRLADDVIEDRSPQALARLTVAIVTKADTE</sequence>
<dbReference type="InterPro" id="IPR009057">
    <property type="entry name" value="Homeodomain-like_sf"/>
</dbReference>